<dbReference type="SUPFAM" id="SSF48726">
    <property type="entry name" value="Immunoglobulin"/>
    <property type="match status" value="1"/>
</dbReference>
<dbReference type="Pfam" id="PF13927">
    <property type="entry name" value="Ig_3"/>
    <property type="match status" value="1"/>
</dbReference>
<protein>
    <submittedName>
        <fullName evidence="2">CLUMA_CG006742, isoform A</fullName>
    </submittedName>
</protein>
<organism evidence="2 3">
    <name type="scientific">Clunio marinus</name>
    <dbReference type="NCBI Taxonomy" id="568069"/>
    <lineage>
        <taxon>Eukaryota</taxon>
        <taxon>Metazoa</taxon>
        <taxon>Ecdysozoa</taxon>
        <taxon>Arthropoda</taxon>
        <taxon>Hexapoda</taxon>
        <taxon>Insecta</taxon>
        <taxon>Pterygota</taxon>
        <taxon>Neoptera</taxon>
        <taxon>Endopterygota</taxon>
        <taxon>Diptera</taxon>
        <taxon>Nematocera</taxon>
        <taxon>Chironomoidea</taxon>
        <taxon>Chironomidae</taxon>
        <taxon>Clunio</taxon>
    </lineage>
</organism>
<feature type="domain" description="Ig-like" evidence="1">
    <location>
        <begin position="20"/>
        <end position="57"/>
    </location>
</feature>
<dbReference type="OrthoDB" id="428111at2759"/>
<dbReference type="EMBL" id="CVRI01000037">
    <property type="protein sequence ID" value="CRK93198.1"/>
    <property type="molecule type" value="Genomic_DNA"/>
</dbReference>
<name>A0A1J1I2W6_9DIPT</name>
<dbReference type="InterPro" id="IPR007110">
    <property type="entry name" value="Ig-like_dom"/>
</dbReference>
<dbReference type="AlphaFoldDB" id="A0A1J1I2W6"/>
<evidence type="ECO:0000313" key="3">
    <source>
        <dbReference type="Proteomes" id="UP000183832"/>
    </source>
</evidence>
<sequence length="106" mass="12038">MKNVALVRIKASPFYPFQVPRIVEHPIDTTVPRNDPVTINCKAEGIPEPNIVWYKDGVPLKVTQHRVFLPAGMKMALGLPDDLTRERIKKNFQEIQSPTKCFALNV</sequence>
<keyword evidence="3" id="KW-1185">Reference proteome</keyword>
<dbReference type="InterPro" id="IPR036179">
    <property type="entry name" value="Ig-like_dom_sf"/>
</dbReference>
<reference evidence="2 3" key="1">
    <citation type="submission" date="2015-04" db="EMBL/GenBank/DDBJ databases">
        <authorList>
            <person name="Syromyatnikov M.Y."/>
            <person name="Popov V.N."/>
        </authorList>
    </citation>
    <scope>NUCLEOTIDE SEQUENCE [LARGE SCALE GENOMIC DNA]</scope>
</reference>
<dbReference type="STRING" id="568069.A0A1J1I2W6"/>
<dbReference type="InterPro" id="IPR013783">
    <property type="entry name" value="Ig-like_fold"/>
</dbReference>
<accession>A0A1J1I2W6</accession>
<evidence type="ECO:0000259" key="1">
    <source>
        <dbReference type="PROSITE" id="PS50835"/>
    </source>
</evidence>
<proteinExistence type="predicted"/>
<gene>
    <name evidence="2" type="ORF">CLUMA_CG006742</name>
</gene>
<dbReference type="Gene3D" id="2.60.40.10">
    <property type="entry name" value="Immunoglobulins"/>
    <property type="match status" value="1"/>
</dbReference>
<dbReference type="PROSITE" id="PS50835">
    <property type="entry name" value="IG_LIKE"/>
    <property type="match status" value="1"/>
</dbReference>
<evidence type="ECO:0000313" key="2">
    <source>
        <dbReference type="EMBL" id="CRK93198.1"/>
    </source>
</evidence>
<dbReference type="Proteomes" id="UP000183832">
    <property type="component" value="Unassembled WGS sequence"/>
</dbReference>